<dbReference type="Proteomes" id="UP001193081">
    <property type="component" value="Unassembled WGS sequence"/>
</dbReference>
<dbReference type="Pfam" id="PF00378">
    <property type="entry name" value="ECH_1"/>
    <property type="match status" value="1"/>
</dbReference>
<organism evidence="2 3">
    <name type="scientific">Candidatus Chloroploca mongolica</name>
    <dbReference type="NCBI Taxonomy" id="2528176"/>
    <lineage>
        <taxon>Bacteria</taxon>
        <taxon>Bacillati</taxon>
        <taxon>Chloroflexota</taxon>
        <taxon>Chloroflexia</taxon>
        <taxon>Chloroflexales</taxon>
        <taxon>Chloroflexineae</taxon>
        <taxon>Oscillochloridaceae</taxon>
        <taxon>Candidatus Chloroploca</taxon>
    </lineage>
</organism>
<dbReference type="SUPFAM" id="SSF52096">
    <property type="entry name" value="ClpP/crotonase"/>
    <property type="match status" value="1"/>
</dbReference>
<gene>
    <name evidence="2" type="ORF">EYB53_011465</name>
</gene>
<evidence type="ECO:0000256" key="1">
    <source>
        <dbReference type="ARBA" id="ARBA00005254"/>
    </source>
</evidence>
<proteinExistence type="inferred from homology"/>
<dbReference type="Gene3D" id="3.90.226.10">
    <property type="entry name" value="2-enoyl-CoA Hydratase, Chain A, domain 1"/>
    <property type="match status" value="1"/>
</dbReference>
<evidence type="ECO:0000313" key="3">
    <source>
        <dbReference type="Proteomes" id="UP001193081"/>
    </source>
</evidence>
<dbReference type="EMBL" id="SIJK02000018">
    <property type="protein sequence ID" value="MBP1466325.1"/>
    <property type="molecule type" value="Genomic_DNA"/>
</dbReference>
<dbReference type="PANTHER" id="PTHR42964">
    <property type="entry name" value="ENOYL-COA HYDRATASE"/>
    <property type="match status" value="1"/>
</dbReference>
<dbReference type="CDD" id="cd06558">
    <property type="entry name" value="crotonase-like"/>
    <property type="match status" value="1"/>
</dbReference>
<dbReference type="InterPro" id="IPR014748">
    <property type="entry name" value="Enoyl-CoA_hydra_C"/>
</dbReference>
<dbReference type="InterPro" id="IPR029045">
    <property type="entry name" value="ClpP/crotonase-like_dom_sf"/>
</dbReference>
<sequence>MLELTRDGAMATLTLRRPEVRNAFNAALIAALREVCAGLSRDRSVRVLVLRGEGAAFCAGADLHWMQASMAFSHEENLEDAGYLDAMLAALNELPQAVIGCVHGAALGGGVGLVACCDMVIATETATFGFTEARLGLLPAVIARYVIPKIGLGHARALFTSAQRFSAQHALAIGLVHEVVPESELETAVARAIEAYLACGPQAVAEAKALVAAVSMLSPIEARDYVVGAIAAARTSAEGQEGLRAFLEKRRPAWSTLP</sequence>
<evidence type="ECO:0000313" key="2">
    <source>
        <dbReference type="EMBL" id="MBP1466325.1"/>
    </source>
</evidence>
<name>A0ABS4DA77_9CHLR</name>
<dbReference type="RefSeq" id="WP_135478328.1">
    <property type="nucleotide sequence ID" value="NZ_SIJK02000018.1"/>
</dbReference>
<comment type="similarity">
    <text evidence="1">Belongs to the enoyl-CoA hydratase/isomerase family.</text>
</comment>
<keyword evidence="3" id="KW-1185">Reference proteome</keyword>
<dbReference type="PANTHER" id="PTHR42964:SF1">
    <property type="entry name" value="POLYKETIDE BIOSYNTHESIS ENOYL-COA HYDRATASE PKSH-RELATED"/>
    <property type="match status" value="1"/>
</dbReference>
<comment type="caution">
    <text evidence="2">The sequence shown here is derived from an EMBL/GenBank/DDBJ whole genome shotgun (WGS) entry which is preliminary data.</text>
</comment>
<dbReference type="InterPro" id="IPR051683">
    <property type="entry name" value="Enoyl-CoA_Hydratase/Isomerase"/>
</dbReference>
<reference evidence="2 3" key="1">
    <citation type="submission" date="2021-03" db="EMBL/GenBank/DDBJ databases">
        <authorList>
            <person name="Grouzdev D.S."/>
        </authorList>
    </citation>
    <scope>NUCLEOTIDE SEQUENCE [LARGE SCALE GENOMIC DNA]</scope>
    <source>
        <strain evidence="2 3">M50-1</strain>
    </source>
</reference>
<dbReference type="Gene3D" id="1.10.12.10">
    <property type="entry name" value="Lyase 2-enoyl-coa Hydratase, Chain A, domain 2"/>
    <property type="match status" value="1"/>
</dbReference>
<protein>
    <submittedName>
        <fullName evidence="2">Enoyl-CoA hydratase/isomerase family protein</fullName>
    </submittedName>
</protein>
<dbReference type="InterPro" id="IPR001753">
    <property type="entry name" value="Enoyl-CoA_hydra/iso"/>
</dbReference>
<accession>A0ABS4DA77</accession>